<comment type="caution">
    <text evidence="1">The sequence shown here is derived from an EMBL/GenBank/DDBJ whole genome shotgun (WGS) entry which is preliminary data.</text>
</comment>
<accession>A0A0F9VGJ5</accession>
<sequence length="77" mass="9144">INARWVIESYRARLPDDETVRRVLIAANANHLIPILEQLMIEDKRIEHAKRNLRDAKQVYHRLGELKKSRQVTTDEE</sequence>
<protein>
    <submittedName>
        <fullName evidence="1">Uncharacterized protein</fullName>
    </submittedName>
</protein>
<evidence type="ECO:0000313" key="1">
    <source>
        <dbReference type="EMBL" id="KKN64908.1"/>
    </source>
</evidence>
<proteinExistence type="predicted"/>
<feature type="non-terminal residue" evidence="1">
    <location>
        <position position="1"/>
    </location>
</feature>
<gene>
    <name evidence="1" type="ORF">LCGC14_0486670</name>
</gene>
<dbReference type="EMBL" id="LAZR01000540">
    <property type="protein sequence ID" value="KKN64908.1"/>
    <property type="molecule type" value="Genomic_DNA"/>
</dbReference>
<dbReference type="AlphaFoldDB" id="A0A0F9VGJ5"/>
<reference evidence="1" key="1">
    <citation type="journal article" date="2015" name="Nature">
        <title>Complex archaea that bridge the gap between prokaryotes and eukaryotes.</title>
        <authorList>
            <person name="Spang A."/>
            <person name="Saw J.H."/>
            <person name="Jorgensen S.L."/>
            <person name="Zaremba-Niedzwiedzka K."/>
            <person name="Martijn J."/>
            <person name="Lind A.E."/>
            <person name="van Eijk R."/>
            <person name="Schleper C."/>
            <person name="Guy L."/>
            <person name="Ettema T.J."/>
        </authorList>
    </citation>
    <scope>NUCLEOTIDE SEQUENCE</scope>
</reference>
<organism evidence="1">
    <name type="scientific">marine sediment metagenome</name>
    <dbReference type="NCBI Taxonomy" id="412755"/>
    <lineage>
        <taxon>unclassified sequences</taxon>
        <taxon>metagenomes</taxon>
        <taxon>ecological metagenomes</taxon>
    </lineage>
</organism>
<name>A0A0F9VGJ5_9ZZZZ</name>